<evidence type="ECO:0000259" key="1">
    <source>
        <dbReference type="Pfam" id="PF12680"/>
    </source>
</evidence>
<feature type="domain" description="SnoaL-like" evidence="1">
    <location>
        <begin position="12"/>
        <end position="109"/>
    </location>
</feature>
<dbReference type="Proteomes" id="UP001247805">
    <property type="component" value="Unassembled WGS sequence"/>
</dbReference>
<name>A0ABU3SXH9_9ALTE</name>
<dbReference type="SUPFAM" id="SSF54427">
    <property type="entry name" value="NTF2-like"/>
    <property type="match status" value="1"/>
</dbReference>
<evidence type="ECO:0000313" key="2">
    <source>
        <dbReference type="EMBL" id="MDU0354711.1"/>
    </source>
</evidence>
<proteinExistence type="predicted"/>
<dbReference type="EMBL" id="JAWDIO010000002">
    <property type="protein sequence ID" value="MDU0354711.1"/>
    <property type="molecule type" value="Genomic_DNA"/>
</dbReference>
<organism evidence="2 3">
    <name type="scientific">Paraglaciecola aquimarina</name>
    <dbReference type="NCBI Taxonomy" id="1235557"/>
    <lineage>
        <taxon>Bacteria</taxon>
        <taxon>Pseudomonadati</taxon>
        <taxon>Pseudomonadota</taxon>
        <taxon>Gammaproteobacteria</taxon>
        <taxon>Alteromonadales</taxon>
        <taxon>Alteromonadaceae</taxon>
        <taxon>Paraglaciecola</taxon>
    </lineage>
</organism>
<dbReference type="Pfam" id="PF12680">
    <property type="entry name" value="SnoaL_2"/>
    <property type="match status" value="1"/>
</dbReference>
<dbReference type="InterPro" id="IPR037401">
    <property type="entry name" value="SnoaL-like"/>
</dbReference>
<gene>
    <name evidence="2" type="ORF">RS130_13000</name>
</gene>
<sequence length="142" mass="16750">MDINRIEAFLQTYQKLNKDNLELLRNIYHPDIQFVDPLHSVTGLQALTEYFNNLYANVQSIEFIIDQSFEHDDRGFLYWTMIYRHSSLNGGKPITVSGHSHLKFQQQLVIFHQDYLDSNAMLFEHIPLIGYAIKYLKQRASQ</sequence>
<protein>
    <submittedName>
        <fullName evidence="2">Nuclear transport factor 2 family protein</fullName>
    </submittedName>
</protein>
<dbReference type="Gene3D" id="3.10.450.50">
    <property type="match status" value="1"/>
</dbReference>
<dbReference type="InterPro" id="IPR032710">
    <property type="entry name" value="NTF2-like_dom_sf"/>
</dbReference>
<reference evidence="2 3" key="1">
    <citation type="submission" date="2023-10" db="EMBL/GenBank/DDBJ databases">
        <title>Glaciecola aquimarina strain GGW-M5 nov., isolated from a coastal seawater.</title>
        <authorList>
            <person name="Bayburt H."/>
            <person name="Kim J.M."/>
            <person name="Choi B.J."/>
            <person name="Jeon C.O."/>
        </authorList>
    </citation>
    <scope>NUCLEOTIDE SEQUENCE [LARGE SCALE GENOMIC DNA]</scope>
    <source>
        <strain evidence="2 3">KCTC 32108</strain>
    </source>
</reference>
<evidence type="ECO:0000313" key="3">
    <source>
        <dbReference type="Proteomes" id="UP001247805"/>
    </source>
</evidence>
<accession>A0ABU3SXH9</accession>
<comment type="caution">
    <text evidence="2">The sequence shown here is derived from an EMBL/GenBank/DDBJ whole genome shotgun (WGS) entry which is preliminary data.</text>
</comment>
<dbReference type="RefSeq" id="WP_316026292.1">
    <property type="nucleotide sequence ID" value="NZ_JAWDIO010000002.1"/>
</dbReference>
<keyword evidence="3" id="KW-1185">Reference proteome</keyword>